<gene>
    <name evidence="1" type="ORF">D2V07_14665</name>
</gene>
<evidence type="ECO:0000313" key="2">
    <source>
        <dbReference type="Proteomes" id="UP000286576"/>
    </source>
</evidence>
<organism evidence="1 2">
    <name type="scientific">Aurantiacibacter zhengii</name>
    <dbReference type="NCBI Taxonomy" id="2307003"/>
    <lineage>
        <taxon>Bacteria</taxon>
        <taxon>Pseudomonadati</taxon>
        <taxon>Pseudomonadota</taxon>
        <taxon>Alphaproteobacteria</taxon>
        <taxon>Sphingomonadales</taxon>
        <taxon>Erythrobacteraceae</taxon>
        <taxon>Aurantiacibacter</taxon>
    </lineage>
</organism>
<keyword evidence="2" id="KW-1185">Reference proteome</keyword>
<accession>A0A418NQ18</accession>
<dbReference type="Proteomes" id="UP000286576">
    <property type="component" value="Unassembled WGS sequence"/>
</dbReference>
<reference evidence="1 2" key="1">
    <citation type="submission" date="2018-08" db="EMBL/GenBank/DDBJ databases">
        <title>Erythrobacter zhengii sp.nov., a bacterium isolated from deep-sea sediment.</title>
        <authorList>
            <person name="Fang C."/>
            <person name="Wu Y.-H."/>
            <person name="Sun C."/>
            <person name="Wang H."/>
            <person name="Cheng H."/>
            <person name="Meng F.-X."/>
            <person name="Wang C.-S."/>
            <person name="Xu X.-W."/>
        </authorList>
    </citation>
    <scope>NUCLEOTIDE SEQUENCE [LARGE SCALE GENOMIC DNA]</scope>
    <source>
        <strain evidence="1 2">V18</strain>
    </source>
</reference>
<proteinExistence type="predicted"/>
<dbReference type="AlphaFoldDB" id="A0A418NQ18"/>
<evidence type="ECO:0000313" key="1">
    <source>
        <dbReference type="EMBL" id="RIV84248.1"/>
    </source>
</evidence>
<name>A0A418NQ18_9SPHN</name>
<dbReference type="RefSeq" id="WP_119587701.1">
    <property type="nucleotide sequence ID" value="NZ_CAWODQ010000027.1"/>
</dbReference>
<protein>
    <submittedName>
        <fullName evidence="1">Uncharacterized protein</fullName>
    </submittedName>
</protein>
<dbReference type="EMBL" id="QXFL01000007">
    <property type="protein sequence ID" value="RIV84248.1"/>
    <property type="molecule type" value="Genomic_DNA"/>
</dbReference>
<comment type="caution">
    <text evidence="1">The sequence shown here is derived from an EMBL/GenBank/DDBJ whole genome shotgun (WGS) entry which is preliminary data.</text>
</comment>
<sequence>MTNIDLIAAIRDLPVRDSARLKDALMGTLSRLSGGEPLAVRAFRDRFSAINREVSEGGVQLVATAGSQNVLVSLDSLAALIESVHQSMSFADQLEMSGFEALEVAMVEDQDPLDDEGLVFGTAVMAEEA</sequence>